<gene>
    <name evidence="1" type="ORF">CISIN_1g048500mg</name>
</gene>
<feature type="non-terminal residue" evidence="1">
    <location>
        <position position="1"/>
    </location>
</feature>
<reference evidence="1 2" key="1">
    <citation type="submission" date="2014-04" db="EMBL/GenBank/DDBJ databases">
        <authorList>
            <consortium name="International Citrus Genome Consortium"/>
            <person name="Gmitter F."/>
            <person name="Chen C."/>
            <person name="Farmerie W."/>
            <person name="Harkins T."/>
            <person name="Desany B."/>
            <person name="Mohiuddin M."/>
            <person name="Kodira C."/>
            <person name="Borodovsky M."/>
            <person name="Lomsadze A."/>
            <person name="Burns P."/>
            <person name="Jenkins J."/>
            <person name="Prochnik S."/>
            <person name="Shu S."/>
            <person name="Chapman J."/>
            <person name="Pitluck S."/>
            <person name="Schmutz J."/>
            <person name="Rokhsar D."/>
        </authorList>
    </citation>
    <scope>NUCLEOTIDE SEQUENCE</scope>
</reference>
<evidence type="ECO:0000313" key="1">
    <source>
        <dbReference type="EMBL" id="KDO46354.1"/>
    </source>
</evidence>
<protein>
    <submittedName>
        <fullName evidence="1">Uncharacterized protein</fullName>
    </submittedName>
</protein>
<feature type="non-terminal residue" evidence="1">
    <location>
        <position position="164"/>
    </location>
</feature>
<accession>A0A067DTM9</accession>
<dbReference type="EMBL" id="KK785216">
    <property type="protein sequence ID" value="KDO46354.1"/>
    <property type="molecule type" value="Genomic_DNA"/>
</dbReference>
<sequence>YIRHFSTRDFFLCIQIKPAALNFEGNIAGSVSKMQNCTVNISEELRAAESKKQALRRSFDIAHEQANSVLKFTVQWKDFEKHFDLSKKSLEKQSNDVDMKIMLLDQRAKEIESKETDLVLVEKRIKECDFELACKQKELGLVQKMIGECDCELQLKESDLNLLS</sequence>
<dbReference type="AlphaFoldDB" id="A0A067DTM9"/>
<organism evidence="1 2">
    <name type="scientific">Citrus sinensis</name>
    <name type="common">Sweet orange</name>
    <name type="synonym">Citrus aurantium var. sinensis</name>
    <dbReference type="NCBI Taxonomy" id="2711"/>
    <lineage>
        <taxon>Eukaryota</taxon>
        <taxon>Viridiplantae</taxon>
        <taxon>Streptophyta</taxon>
        <taxon>Embryophyta</taxon>
        <taxon>Tracheophyta</taxon>
        <taxon>Spermatophyta</taxon>
        <taxon>Magnoliopsida</taxon>
        <taxon>eudicotyledons</taxon>
        <taxon>Gunneridae</taxon>
        <taxon>Pentapetalae</taxon>
        <taxon>rosids</taxon>
        <taxon>malvids</taxon>
        <taxon>Sapindales</taxon>
        <taxon>Rutaceae</taxon>
        <taxon>Aurantioideae</taxon>
        <taxon>Citrus</taxon>
    </lineage>
</organism>
<keyword evidence="2" id="KW-1185">Reference proteome</keyword>
<dbReference type="Proteomes" id="UP000027120">
    <property type="component" value="Unassembled WGS sequence"/>
</dbReference>
<name>A0A067DTM9_CITSI</name>
<dbReference type="SMR" id="A0A067DTM9"/>
<proteinExistence type="predicted"/>
<evidence type="ECO:0000313" key="2">
    <source>
        <dbReference type="Proteomes" id="UP000027120"/>
    </source>
</evidence>